<evidence type="ECO:0000259" key="14">
    <source>
        <dbReference type="Pfam" id="PF17708"/>
    </source>
</evidence>
<dbReference type="InterPro" id="IPR041263">
    <property type="entry name" value="Gasdermin_PUB"/>
</dbReference>
<dbReference type="GeneTree" id="ENSGT00940000155880"/>
<dbReference type="Ensembl" id="ENSPKIT00000012653.1">
    <property type="protein sequence ID" value="ENSPKIP00000031799.1"/>
    <property type="gene ID" value="ENSPKIG00000012129.1"/>
</dbReference>
<dbReference type="STRING" id="1676925.ENSPKIP00000031799"/>
<dbReference type="GO" id="GO:0012501">
    <property type="term" value="P:programmed cell death"/>
    <property type="evidence" value="ECO:0007669"/>
    <property type="project" value="UniProtKB-KW"/>
</dbReference>
<evidence type="ECO:0000256" key="12">
    <source>
        <dbReference type="SAM" id="MobiDB-lite"/>
    </source>
</evidence>
<sequence>MFAKATRNFVNEIDPDGCLIPVSRLNNSDKLRMLSLIVKRKRHWFWKKPKYLPSNFSLSDVLVGEPICTDVMDSDFLKYEGIYADSLAGNMETEMGPAKVTMKSRSSSNLRSSFGSLKKEEVDVQKLLCASKGRYVNLEHCLIQQTQEKGNEVFGVLKERIFTTQHCSIMEKVKGHGSCGTGLTFFTPQSVKVSVTENGNREKDRSVSLEIPPHTVVAYSIIELVIKQNGQYELCLQPNTYGGFEETLVRSPSPKYPAGSLMEVDSSSSADLEDDQSIPPEAPLCVLEKYLEKLSPHFQKLADLPAEARSQLFCYLREILTDRAAVTILESVLDERCWNGGKKSQPQNETVVKLLEFLQANLEGLDQADGPQTTSFSLHTSVYLLISAIDEMTDAGLTWLEQSCDPAVLGALHHLVSRLVAAGECSLQDSHLTVLAEEGVYFKVQQLLASSEVTLQRETDTLWAATRPGSGRLPLVVCVAVRSLACLTLGHGCP</sequence>
<organism evidence="15 16">
    <name type="scientific">Paramormyrops kingsleyae</name>
    <dbReference type="NCBI Taxonomy" id="1676925"/>
    <lineage>
        <taxon>Eukaryota</taxon>
        <taxon>Metazoa</taxon>
        <taxon>Chordata</taxon>
        <taxon>Craniata</taxon>
        <taxon>Vertebrata</taxon>
        <taxon>Euteleostomi</taxon>
        <taxon>Actinopterygii</taxon>
        <taxon>Neopterygii</taxon>
        <taxon>Teleostei</taxon>
        <taxon>Osteoglossocephala</taxon>
        <taxon>Osteoglossomorpha</taxon>
        <taxon>Osteoglossiformes</taxon>
        <taxon>Mormyridae</taxon>
        <taxon>Paramormyrops</taxon>
    </lineage>
</organism>
<keyword evidence="7" id="KW-1210">Necrosis</keyword>
<keyword evidence="11" id="KW-0449">Lipoprotein</keyword>
<dbReference type="AlphaFoldDB" id="A0A3B3SN57"/>
<protein>
    <submittedName>
        <fullName evidence="15">Gasdermin E</fullName>
    </submittedName>
</protein>
<dbReference type="InterPro" id="IPR042377">
    <property type="entry name" value="GSDME"/>
</dbReference>
<evidence type="ECO:0000256" key="7">
    <source>
        <dbReference type="ARBA" id="ARBA00022590"/>
    </source>
</evidence>
<evidence type="ECO:0000313" key="16">
    <source>
        <dbReference type="Proteomes" id="UP000261540"/>
    </source>
</evidence>
<accession>A0A3B3SN57</accession>
<evidence type="ECO:0000256" key="2">
    <source>
        <dbReference type="ARBA" id="ARBA00004651"/>
    </source>
</evidence>
<dbReference type="Ensembl" id="ENSPKIT00000012633.1">
    <property type="protein sequence ID" value="ENSPKIP00000031778.1"/>
    <property type="gene ID" value="ENSPKIG00000012129.1"/>
</dbReference>
<keyword evidence="16" id="KW-1185">Reference proteome</keyword>
<evidence type="ECO:0000256" key="1">
    <source>
        <dbReference type="ARBA" id="ARBA00004496"/>
    </source>
</evidence>
<feature type="region of interest" description="Disordered" evidence="12">
    <location>
        <begin position="255"/>
        <end position="276"/>
    </location>
</feature>
<dbReference type="Pfam" id="PF04598">
    <property type="entry name" value="Gasdermin"/>
    <property type="match status" value="1"/>
</dbReference>
<evidence type="ECO:0000256" key="11">
    <source>
        <dbReference type="ARBA" id="ARBA00023288"/>
    </source>
</evidence>
<evidence type="ECO:0000256" key="3">
    <source>
        <dbReference type="ARBA" id="ARBA00009279"/>
    </source>
</evidence>
<comment type="similarity">
    <text evidence="3">Belongs to the gasdermin family.</text>
</comment>
<proteinExistence type="inferred from homology"/>
<dbReference type="GO" id="GO:0005886">
    <property type="term" value="C:plasma membrane"/>
    <property type="evidence" value="ECO:0007669"/>
    <property type="project" value="UniProtKB-SubCell"/>
</dbReference>
<evidence type="ECO:0000313" key="15">
    <source>
        <dbReference type="Ensembl" id="ENSPKIP00000031778.1"/>
    </source>
</evidence>
<feature type="domain" description="Gasdermin PUB" evidence="14">
    <location>
        <begin position="293"/>
        <end position="458"/>
    </location>
</feature>
<evidence type="ECO:0000256" key="5">
    <source>
        <dbReference type="ARBA" id="ARBA00022475"/>
    </source>
</evidence>
<keyword evidence="5" id="KW-1003">Cell membrane</keyword>
<keyword evidence="10" id="KW-0564">Palmitate</keyword>
<dbReference type="PANTHER" id="PTHR15207">
    <property type="entry name" value="NONSYNDROMIC HEARING IMPAIRMENT PROTEIN"/>
    <property type="match status" value="1"/>
</dbReference>
<name>A0A3B3SN57_9TELE</name>
<evidence type="ECO:0000256" key="9">
    <source>
        <dbReference type="ARBA" id="ARBA00023136"/>
    </source>
</evidence>
<evidence type="ECO:0000256" key="10">
    <source>
        <dbReference type="ARBA" id="ARBA00023139"/>
    </source>
</evidence>
<evidence type="ECO:0000256" key="8">
    <source>
        <dbReference type="ARBA" id="ARBA00022692"/>
    </source>
</evidence>
<evidence type="ECO:0000256" key="6">
    <source>
        <dbReference type="ARBA" id="ARBA00022490"/>
    </source>
</evidence>
<evidence type="ECO:0000256" key="4">
    <source>
        <dbReference type="ARBA" id="ARBA00022452"/>
    </source>
</evidence>
<dbReference type="GO" id="GO:0005737">
    <property type="term" value="C:cytoplasm"/>
    <property type="evidence" value="ECO:0007669"/>
    <property type="project" value="UniProtKB-SubCell"/>
</dbReference>
<dbReference type="Proteomes" id="UP000261540">
    <property type="component" value="Unplaced"/>
</dbReference>
<dbReference type="PANTHER" id="PTHR15207:SF3">
    <property type="entry name" value="DEAFNESS, AUTOSOMAL DOMINANT 5-RELATED"/>
    <property type="match status" value="1"/>
</dbReference>
<evidence type="ECO:0000259" key="13">
    <source>
        <dbReference type="Pfam" id="PF04598"/>
    </source>
</evidence>
<dbReference type="Pfam" id="PF17708">
    <property type="entry name" value="Gasdermin_C"/>
    <property type="match status" value="1"/>
</dbReference>
<comment type="subcellular location">
    <subcellularLocation>
        <location evidence="2">Cell membrane</location>
        <topology evidence="2">Multi-pass membrane protein</topology>
    </subcellularLocation>
    <subcellularLocation>
        <location evidence="1">Cytoplasm</location>
    </subcellularLocation>
</comment>
<dbReference type="OrthoDB" id="8815334at2759"/>
<feature type="domain" description="Gasdermin pore forming" evidence="13">
    <location>
        <begin position="1"/>
        <end position="245"/>
    </location>
</feature>
<reference evidence="15" key="1">
    <citation type="submission" date="2025-05" db="UniProtKB">
        <authorList>
            <consortium name="Ensembl"/>
        </authorList>
    </citation>
    <scope>IDENTIFICATION</scope>
</reference>
<keyword evidence="9" id="KW-0472">Membrane</keyword>
<keyword evidence="8" id="KW-0812">Transmembrane</keyword>
<dbReference type="InterPro" id="IPR040460">
    <property type="entry name" value="Gasdermin_pore"/>
</dbReference>
<keyword evidence="4" id="KW-1134">Transmembrane beta strand</keyword>
<keyword evidence="6" id="KW-0963">Cytoplasm</keyword>